<dbReference type="InterPro" id="IPR000620">
    <property type="entry name" value="EamA_dom"/>
</dbReference>
<reference evidence="8 9" key="1">
    <citation type="submission" date="2023-07" db="EMBL/GenBank/DDBJ databases">
        <title>Nocardioides sp. nov WY-20 isolated from soil.</title>
        <authorList>
            <person name="Liu B."/>
            <person name="Wan Y."/>
        </authorList>
    </citation>
    <scope>NUCLEOTIDE SEQUENCE [LARGE SCALE GENOMIC DNA]</scope>
    <source>
        <strain evidence="8 9">WY-20</strain>
    </source>
</reference>
<evidence type="ECO:0000256" key="4">
    <source>
        <dbReference type="ARBA" id="ARBA00022989"/>
    </source>
</evidence>
<sequence>MQGMTHDMRTGLGFALLSAVTFGFSGTLASPLLDAGWSPAAVVIIRIAVASTVLAVPAAIALRGRWHLLRDNARLVAAYGCIVVAFTQFSYYSSVAHMDVAVALLIEYVAPVVVLGWLWARHGQRPSRLTALGAVLAVVGLVLVLDLFSGADVSLVGIAWGLAAMLGCAVYFVLSAHPATLPPLALAAGGMVVGGTVLSLAALLGLLELRAATSWVSYGGLAVPWWVPLLLVGIVSTAFAYICGIEAGRRLGSRLSSFAALLEVVAALAVAWVLLGEAPAPVQALGGLGILAGVVLVKLGEPAGETLVSEAPVAPPVAA</sequence>
<feature type="transmembrane region" description="Helical" evidence="6">
    <location>
        <begin position="129"/>
        <end position="148"/>
    </location>
</feature>
<feature type="transmembrane region" description="Helical" evidence="6">
    <location>
        <begin position="255"/>
        <end position="275"/>
    </location>
</feature>
<keyword evidence="5 6" id="KW-0472">Membrane</keyword>
<dbReference type="PANTHER" id="PTHR32322">
    <property type="entry name" value="INNER MEMBRANE TRANSPORTER"/>
    <property type="match status" value="1"/>
</dbReference>
<evidence type="ECO:0000256" key="2">
    <source>
        <dbReference type="ARBA" id="ARBA00007362"/>
    </source>
</evidence>
<dbReference type="PANTHER" id="PTHR32322:SF2">
    <property type="entry name" value="EAMA DOMAIN-CONTAINING PROTEIN"/>
    <property type="match status" value="1"/>
</dbReference>
<feature type="transmembrane region" description="Helical" evidence="6">
    <location>
        <begin position="154"/>
        <end position="174"/>
    </location>
</feature>
<evidence type="ECO:0000256" key="5">
    <source>
        <dbReference type="ARBA" id="ARBA00023136"/>
    </source>
</evidence>
<evidence type="ECO:0000256" key="1">
    <source>
        <dbReference type="ARBA" id="ARBA00004141"/>
    </source>
</evidence>
<feature type="transmembrane region" description="Helical" evidence="6">
    <location>
        <begin position="74"/>
        <end position="94"/>
    </location>
</feature>
<dbReference type="Pfam" id="PF00892">
    <property type="entry name" value="EamA"/>
    <property type="match status" value="2"/>
</dbReference>
<evidence type="ECO:0000313" key="8">
    <source>
        <dbReference type="EMBL" id="MDO7867293.1"/>
    </source>
</evidence>
<keyword evidence="4 6" id="KW-1133">Transmembrane helix</keyword>
<evidence type="ECO:0000259" key="7">
    <source>
        <dbReference type="Pfam" id="PF00892"/>
    </source>
</evidence>
<feature type="transmembrane region" description="Helical" evidence="6">
    <location>
        <begin position="100"/>
        <end position="120"/>
    </location>
</feature>
<evidence type="ECO:0000256" key="6">
    <source>
        <dbReference type="SAM" id="Phobius"/>
    </source>
</evidence>
<organism evidence="8 9">
    <name type="scientific">Nocardioides jiangxiensis</name>
    <dbReference type="NCBI Taxonomy" id="3064524"/>
    <lineage>
        <taxon>Bacteria</taxon>
        <taxon>Bacillati</taxon>
        <taxon>Actinomycetota</taxon>
        <taxon>Actinomycetes</taxon>
        <taxon>Propionibacteriales</taxon>
        <taxon>Nocardioidaceae</taxon>
        <taxon>Nocardioides</taxon>
    </lineage>
</organism>
<keyword evidence="3 6" id="KW-0812">Transmembrane</keyword>
<feature type="transmembrane region" description="Helical" evidence="6">
    <location>
        <begin position="281"/>
        <end position="299"/>
    </location>
</feature>
<feature type="transmembrane region" description="Helical" evidence="6">
    <location>
        <begin position="39"/>
        <end position="62"/>
    </location>
</feature>
<evidence type="ECO:0000256" key="3">
    <source>
        <dbReference type="ARBA" id="ARBA00022692"/>
    </source>
</evidence>
<name>A0ABT9AY89_9ACTN</name>
<dbReference type="InterPro" id="IPR050638">
    <property type="entry name" value="AA-Vitamin_Transporters"/>
</dbReference>
<dbReference type="EMBL" id="JAUQTA010000001">
    <property type="protein sequence ID" value="MDO7867293.1"/>
    <property type="molecule type" value="Genomic_DNA"/>
</dbReference>
<protein>
    <submittedName>
        <fullName evidence="8">DMT family transporter</fullName>
    </submittedName>
</protein>
<feature type="transmembrane region" description="Helical" evidence="6">
    <location>
        <begin position="186"/>
        <end position="205"/>
    </location>
</feature>
<dbReference type="SUPFAM" id="SSF103481">
    <property type="entry name" value="Multidrug resistance efflux transporter EmrE"/>
    <property type="match status" value="2"/>
</dbReference>
<comment type="subcellular location">
    <subcellularLocation>
        <location evidence="1">Membrane</location>
        <topology evidence="1">Multi-pass membrane protein</topology>
    </subcellularLocation>
</comment>
<proteinExistence type="inferred from homology"/>
<dbReference type="Proteomes" id="UP001233314">
    <property type="component" value="Unassembled WGS sequence"/>
</dbReference>
<dbReference type="RefSeq" id="WP_305026698.1">
    <property type="nucleotide sequence ID" value="NZ_JAUQTA010000001.1"/>
</dbReference>
<keyword evidence="9" id="KW-1185">Reference proteome</keyword>
<feature type="transmembrane region" description="Helical" evidence="6">
    <location>
        <begin position="225"/>
        <end position="243"/>
    </location>
</feature>
<dbReference type="InterPro" id="IPR037185">
    <property type="entry name" value="EmrE-like"/>
</dbReference>
<evidence type="ECO:0000313" key="9">
    <source>
        <dbReference type="Proteomes" id="UP001233314"/>
    </source>
</evidence>
<comment type="caution">
    <text evidence="8">The sequence shown here is derived from an EMBL/GenBank/DDBJ whole genome shotgun (WGS) entry which is preliminary data.</text>
</comment>
<comment type="similarity">
    <text evidence="2">Belongs to the EamA transporter family.</text>
</comment>
<feature type="domain" description="EamA" evidence="7">
    <location>
        <begin position="156"/>
        <end position="297"/>
    </location>
</feature>
<accession>A0ABT9AY89</accession>
<gene>
    <name evidence="8" type="ORF">Q5722_02825</name>
</gene>
<feature type="domain" description="EamA" evidence="7">
    <location>
        <begin position="10"/>
        <end position="145"/>
    </location>
</feature>